<dbReference type="Proteomes" id="UP000008281">
    <property type="component" value="Unassembled WGS sequence"/>
</dbReference>
<proteinExistence type="predicted"/>
<dbReference type="SUPFAM" id="SSF55550">
    <property type="entry name" value="SH2 domain"/>
    <property type="match status" value="1"/>
</dbReference>
<keyword evidence="2" id="KW-1185">Reference proteome</keyword>
<dbReference type="HOGENOM" id="CLU_1670970_0_0_1"/>
<evidence type="ECO:0000313" key="1">
    <source>
        <dbReference type="EMBL" id="EFO84280.1"/>
    </source>
</evidence>
<dbReference type="eggNOG" id="ENOG502TH0C">
    <property type="taxonomic scope" value="Eukaryota"/>
</dbReference>
<dbReference type="OrthoDB" id="5794584at2759"/>
<dbReference type="AlphaFoldDB" id="E3NQ68"/>
<evidence type="ECO:0000313" key="2">
    <source>
        <dbReference type="Proteomes" id="UP000008281"/>
    </source>
</evidence>
<protein>
    <recommendedName>
        <fullName evidence="3">SH2 domain-containing protein</fullName>
    </recommendedName>
</protein>
<dbReference type="Gene3D" id="3.30.505.10">
    <property type="entry name" value="SH2 domain"/>
    <property type="match status" value="1"/>
</dbReference>
<evidence type="ECO:0008006" key="3">
    <source>
        <dbReference type="Google" id="ProtNLM"/>
    </source>
</evidence>
<dbReference type="PANTHER" id="PTHR31128">
    <property type="entry name" value="PROTEIN CBR-CLEC-135-RELATED"/>
    <property type="match status" value="1"/>
</dbReference>
<dbReference type="EMBL" id="DS269480">
    <property type="protein sequence ID" value="EFO84280.1"/>
    <property type="molecule type" value="Genomic_DNA"/>
</dbReference>
<dbReference type="PANTHER" id="PTHR31128:SF3">
    <property type="entry name" value="SH2 DOMAIN-CONTAINING PROTEIN"/>
    <property type="match status" value="1"/>
</dbReference>
<sequence>MKTNSTSVTLISCAVLNTTSRSGEASSAYIGVLTLAEAENRLTNRGEFALYHLSHPAGRLDTLYESLPLMLIYRTTTKKNRHYSIRVSSENQFFVDCGYPNVRKHYSLNQLIMYYKVSSKFSENLKSSTIFRSLPRVKSTQMTLLLTRFPGGSSRENF</sequence>
<accession>E3NQ68</accession>
<name>E3NQ68_CAERE</name>
<organism evidence="2">
    <name type="scientific">Caenorhabditis remanei</name>
    <name type="common">Caenorhabditis vulgaris</name>
    <dbReference type="NCBI Taxonomy" id="31234"/>
    <lineage>
        <taxon>Eukaryota</taxon>
        <taxon>Metazoa</taxon>
        <taxon>Ecdysozoa</taxon>
        <taxon>Nematoda</taxon>
        <taxon>Chromadorea</taxon>
        <taxon>Rhabditida</taxon>
        <taxon>Rhabditina</taxon>
        <taxon>Rhabditomorpha</taxon>
        <taxon>Rhabditoidea</taxon>
        <taxon>Rhabditidae</taxon>
        <taxon>Peloderinae</taxon>
        <taxon>Caenorhabditis</taxon>
    </lineage>
</organism>
<dbReference type="STRING" id="31234.E3NQ68"/>
<dbReference type="InterPro" id="IPR036860">
    <property type="entry name" value="SH2_dom_sf"/>
</dbReference>
<dbReference type="InParanoid" id="E3NQ68"/>
<gene>
    <name evidence="1" type="ORF">CRE_21635</name>
</gene>
<reference evidence="1" key="1">
    <citation type="submission" date="2007-07" db="EMBL/GenBank/DDBJ databases">
        <title>PCAP assembly of the Caenorhabditis remanei genome.</title>
        <authorList>
            <consortium name="The Caenorhabditis remanei Sequencing Consortium"/>
            <person name="Wilson R.K."/>
        </authorList>
    </citation>
    <scope>NUCLEOTIDE SEQUENCE [LARGE SCALE GENOMIC DNA]</scope>
    <source>
        <strain evidence="1">PB4641</strain>
    </source>
</reference>